<feature type="transmembrane region" description="Helical" evidence="1">
    <location>
        <begin position="59"/>
        <end position="86"/>
    </location>
</feature>
<evidence type="ECO:0000313" key="3">
    <source>
        <dbReference type="EMBL" id="MBD1372684.1"/>
    </source>
</evidence>
<feature type="transmembrane region" description="Helical" evidence="1">
    <location>
        <begin position="7"/>
        <end position="25"/>
    </location>
</feature>
<evidence type="ECO:0000313" key="4">
    <source>
        <dbReference type="Proteomes" id="UP000661691"/>
    </source>
</evidence>
<feature type="transmembrane region" description="Helical" evidence="1">
    <location>
        <begin position="92"/>
        <end position="110"/>
    </location>
</feature>
<dbReference type="GO" id="GO:0005506">
    <property type="term" value="F:iron ion binding"/>
    <property type="evidence" value="ECO:0007669"/>
    <property type="project" value="InterPro"/>
</dbReference>
<keyword evidence="1" id="KW-1133">Transmembrane helix</keyword>
<feature type="domain" description="Fatty acid hydroxylase" evidence="2">
    <location>
        <begin position="8"/>
        <end position="154"/>
    </location>
</feature>
<dbReference type="Pfam" id="PF04116">
    <property type="entry name" value="FA_hydroxylase"/>
    <property type="match status" value="1"/>
</dbReference>
<protein>
    <submittedName>
        <fullName evidence="3">Sterol desaturase family protein</fullName>
    </submittedName>
</protein>
<dbReference type="RefSeq" id="WP_191140361.1">
    <property type="nucleotide sequence ID" value="NZ_JACXAG020000005.1"/>
</dbReference>
<reference evidence="4" key="1">
    <citation type="submission" date="2022-10" db="EMBL/GenBank/DDBJ databases">
        <title>A novel bacterium of genus Hazenella, isolated from South China Sea.</title>
        <authorList>
            <person name="Huang H."/>
            <person name="Mo K."/>
            <person name="Hu Y."/>
        </authorList>
    </citation>
    <scope>NUCLEOTIDE SEQUENCE [LARGE SCALE GENOMIC DNA]</scope>
    <source>
        <strain evidence="4">IB182357</strain>
    </source>
</reference>
<keyword evidence="1" id="KW-0472">Membrane</keyword>
<keyword evidence="1" id="KW-0812">Transmembrane</keyword>
<sequence length="160" mass="19084">MFFTLKLILYYLLCTLYSYLIHRLAHIPNKKNILFRIHADHHKNKYDDSKPSFPDLSHYFFWFGSWYASLDVWITLTLPILVITLFDPIPGIVLLILHYVYEVFLAATVLDHNPRIKGVITKYLAIGEFHLKHHYFIKGNYGFYITLWDYVFGTVHSKKR</sequence>
<name>A0A926NFN9_9BACL</name>
<proteinExistence type="predicted"/>
<comment type="caution">
    <text evidence="3">The sequence shown here is derived from an EMBL/GenBank/DDBJ whole genome shotgun (WGS) entry which is preliminary data.</text>
</comment>
<dbReference type="EMBL" id="JACXAH010000013">
    <property type="protein sequence ID" value="MBD1372684.1"/>
    <property type="molecule type" value="Genomic_DNA"/>
</dbReference>
<dbReference type="GO" id="GO:0008610">
    <property type="term" value="P:lipid biosynthetic process"/>
    <property type="evidence" value="ECO:0007669"/>
    <property type="project" value="InterPro"/>
</dbReference>
<dbReference type="AlphaFoldDB" id="A0A926NFN9"/>
<keyword evidence="4" id="KW-1185">Reference proteome</keyword>
<evidence type="ECO:0000256" key="1">
    <source>
        <dbReference type="SAM" id="Phobius"/>
    </source>
</evidence>
<dbReference type="InterPro" id="IPR006694">
    <property type="entry name" value="Fatty_acid_hydroxylase"/>
</dbReference>
<dbReference type="GO" id="GO:0016491">
    <property type="term" value="F:oxidoreductase activity"/>
    <property type="evidence" value="ECO:0007669"/>
    <property type="project" value="InterPro"/>
</dbReference>
<organism evidence="3 4">
    <name type="scientific">Polycladospora coralii</name>
    <dbReference type="NCBI Taxonomy" id="2771432"/>
    <lineage>
        <taxon>Bacteria</taxon>
        <taxon>Bacillati</taxon>
        <taxon>Bacillota</taxon>
        <taxon>Bacilli</taxon>
        <taxon>Bacillales</taxon>
        <taxon>Thermoactinomycetaceae</taxon>
        <taxon>Polycladospora</taxon>
    </lineage>
</organism>
<accession>A0A926NFN9</accession>
<evidence type="ECO:0000259" key="2">
    <source>
        <dbReference type="Pfam" id="PF04116"/>
    </source>
</evidence>
<gene>
    <name evidence="3" type="ORF">IC620_09985</name>
</gene>
<dbReference type="Proteomes" id="UP000661691">
    <property type="component" value="Unassembled WGS sequence"/>
</dbReference>